<comment type="caution">
    <text evidence="2">The sequence shown here is derived from an EMBL/GenBank/DDBJ whole genome shotgun (WGS) entry which is preliminary data.</text>
</comment>
<feature type="transmembrane region" description="Helical" evidence="1">
    <location>
        <begin position="112"/>
        <end position="130"/>
    </location>
</feature>
<accession>A0ABP0L5K3</accession>
<keyword evidence="1" id="KW-0472">Membrane</keyword>
<dbReference type="EMBL" id="CAXAMM010014525">
    <property type="protein sequence ID" value="CAK9034037.1"/>
    <property type="molecule type" value="Genomic_DNA"/>
</dbReference>
<name>A0ABP0L5K3_9DINO</name>
<evidence type="ECO:0000313" key="2">
    <source>
        <dbReference type="EMBL" id="CAK9034037.1"/>
    </source>
</evidence>
<keyword evidence="1" id="KW-1133">Transmembrane helix</keyword>
<evidence type="ECO:0000256" key="1">
    <source>
        <dbReference type="SAM" id="Phobius"/>
    </source>
</evidence>
<feature type="transmembrane region" description="Helical" evidence="1">
    <location>
        <begin position="186"/>
        <end position="203"/>
    </location>
</feature>
<dbReference type="Proteomes" id="UP001642464">
    <property type="component" value="Unassembled WGS sequence"/>
</dbReference>
<protein>
    <submittedName>
        <fullName evidence="2">Rhamnose biosynthetic enzyme 1</fullName>
    </submittedName>
</protein>
<evidence type="ECO:0000313" key="3">
    <source>
        <dbReference type="Proteomes" id="UP001642464"/>
    </source>
</evidence>
<proteinExistence type="predicted"/>
<keyword evidence="3" id="KW-1185">Reference proteome</keyword>
<keyword evidence="1" id="KW-0812">Transmembrane</keyword>
<feature type="transmembrane region" description="Helical" evidence="1">
    <location>
        <begin position="150"/>
        <end position="174"/>
    </location>
</feature>
<reference evidence="2 3" key="1">
    <citation type="submission" date="2024-02" db="EMBL/GenBank/DDBJ databases">
        <authorList>
            <person name="Chen Y."/>
            <person name="Shah S."/>
            <person name="Dougan E. K."/>
            <person name="Thang M."/>
            <person name="Chan C."/>
        </authorList>
    </citation>
    <scope>NUCLEOTIDE SEQUENCE [LARGE SCALE GENOMIC DNA]</scope>
</reference>
<organism evidence="2 3">
    <name type="scientific">Durusdinium trenchii</name>
    <dbReference type="NCBI Taxonomy" id="1381693"/>
    <lineage>
        <taxon>Eukaryota</taxon>
        <taxon>Sar</taxon>
        <taxon>Alveolata</taxon>
        <taxon>Dinophyceae</taxon>
        <taxon>Suessiales</taxon>
        <taxon>Symbiodiniaceae</taxon>
        <taxon>Durusdinium</taxon>
    </lineage>
</organism>
<gene>
    <name evidence="2" type="ORF">SCF082_LOCUS20719</name>
</gene>
<sequence>MASGAGSRSQKDRSWKNTPLALSVRSANLLVSWGVPLILLHLCDSIAQEVPRSENRRDLAVMDAFCGQAEITRAFRDVGAKVGYFDLELMGEEGDILSMTGFRNMVKMILRLRVGGLLIGGPPCGSWVWINSATHQRRKFRIFGNTKLDYVKAANTITCRFILLGLLAISRAAFFAGEQPGSSIMLSYPYMIYMATILQQLYWDKVRFPMGAYGHPSTKPTILFGTLPYLQKFHRKLTNKDKRRIAKNKAIKKFQTVRKTVSKSGKVQVTGSYGLKRSAAYPPGFARFLVKTHLNFLANTKHLEKKYIPSPADPARQAPFNWRHAGLAEIKHSLQRKACDGSYTPILRSGLHD</sequence>